<dbReference type="EMBL" id="VIWY01000004">
    <property type="protein sequence ID" value="TWG14618.1"/>
    <property type="molecule type" value="Genomic_DNA"/>
</dbReference>
<dbReference type="InterPro" id="IPR036412">
    <property type="entry name" value="HAD-like_sf"/>
</dbReference>
<gene>
    <name evidence="1" type="ORF">FHX34_104923</name>
</gene>
<dbReference type="AlphaFoldDB" id="A0A561VSP6"/>
<accession>A0A561VSP6</accession>
<dbReference type="SUPFAM" id="SSF56784">
    <property type="entry name" value="HAD-like"/>
    <property type="match status" value="1"/>
</dbReference>
<dbReference type="PANTHER" id="PTHR10000">
    <property type="entry name" value="PHOSPHOSERINE PHOSPHATASE"/>
    <property type="match status" value="1"/>
</dbReference>
<dbReference type="InterPro" id="IPR023214">
    <property type="entry name" value="HAD_sf"/>
</dbReference>
<proteinExistence type="predicted"/>
<evidence type="ECO:0008006" key="3">
    <source>
        <dbReference type="Google" id="ProtNLM"/>
    </source>
</evidence>
<evidence type="ECO:0000313" key="2">
    <source>
        <dbReference type="Proteomes" id="UP000320239"/>
    </source>
</evidence>
<dbReference type="Pfam" id="PF08282">
    <property type="entry name" value="Hydrolase_3"/>
    <property type="match status" value="1"/>
</dbReference>
<dbReference type="GO" id="GO:0000287">
    <property type="term" value="F:magnesium ion binding"/>
    <property type="evidence" value="ECO:0007669"/>
    <property type="project" value="TreeGrafter"/>
</dbReference>
<protein>
    <recommendedName>
        <fullName evidence="3">Hydroxymethylpyrimidine pyrophosphatase-like HAD family hydrolase</fullName>
    </recommendedName>
</protein>
<name>A0A561VSP6_ACTTI</name>
<dbReference type="GO" id="GO:0016791">
    <property type="term" value="F:phosphatase activity"/>
    <property type="evidence" value="ECO:0007669"/>
    <property type="project" value="TreeGrafter"/>
</dbReference>
<sequence length="282" mass="28980">MRVMASPAIVAPQRTAESPWRAVVTGLDGAVLAPGATITPATLNAAAQLRHRGVPLLAATARTRHGVLRLDAFARHLAVAVCHNGALGWVPQSGRTLWRRTLPVGELRDLAAFVRALPGAGLAVFGVRSWDITPEYLALRGRAPAEPWRAAALGDVTDQPAYGAAIRHGSLGADELIDRLTAAGFAARTSLSWSTPGVVDVAAPGVDRGAGVARALDWLGVPPGRTVAFGGVPTDLSVFALVGHSVAVGRAHPAVLAAATAHTPEVTADGFARHLAALGLIA</sequence>
<comment type="caution">
    <text evidence="1">The sequence shown here is derived from an EMBL/GenBank/DDBJ whole genome shotgun (WGS) entry which is preliminary data.</text>
</comment>
<dbReference type="OrthoDB" id="3180855at2"/>
<dbReference type="Proteomes" id="UP000320239">
    <property type="component" value="Unassembled WGS sequence"/>
</dbReference>
<keyword evidence="2" id="KW-1185">Reference proteome</keyword>
<organism evidence="1 2">
    <name type="scientific">Actinoplanes teichomyceticus</name>
    <dbReference type="NCBI Taxonomy" id="1867"/>
    <lineage>
        <taxon>Bacteria</taxon>
        <taxon>Bacillati</taxon>
        <taxon>Actinomycetota</taxon>
        <taxon>Actinomycetes</taxon>
        <taxon>Micromonosporales</taxon>
        <taxon>Micromonosporaceae</taxon>
        <taxon>Actinoplanes</taxon>
    </lineage>
</organism>
<dbReference type="PANTHER" id="PTHR10000:SF8">
    <property type="entry name" value="HAD SUPERFAMILY HYDROLASE-LIKE, TYPE 3"/>
    <property type="match status" value="1"/>
</dbReference>
<dbReference type="GO" id="GO:0005829">
    <property type="term" value="C:cytosol"/>
    <property type="evidence" value="ECO:0007669"/>
    <property type="project" value="TreeGrafter"/>
</dbReference>
<evidence type="ECO:0000313" key="1">
    <source>
        <dbReference type="EMBL" id="TWG14618.1"/>
    </source>
</evidence>
<reference evidence="1 2" key="1">
    <citation type="submission" date="2019-06" db="EMBL/GenBank/DDBJ databases">
        <title>Sequencing the genomes of 1000 actinobacteria strains.</title>
        <authorList>
            <person name="Klenk H.-P."/>
        </authorList>
    </citation>
    <scope>NUCLEOTIDE SEQUENCE [LARGE SCALE GENOMIC DNA]</scope>
    <source>
        <strain evidence="1 2">DSM 43866</strain>
    </source>
</reference>
<dbReference type="Gene3D" id="3.40.50.1000">
    <property type="entry name" value="HAD superfamily/HAD-like"/>
    <property type="match status" value="1"/>
</dbReference>
<dbReference type="Gene3D" id="3.30.1240.10">
    <property type="match status" value="1"/>
</dbReference>